<dbReference type="EMBL" id="CAADFA010000284">
    <property type="protein sequence ID" value="VFJ60951.1"/>
    <property type="molecule type" value="Genomic_DNA"/>
</dbReference>
<evidence type="ECO:0000313" key="2">
    <source>
        <dbReference type="EMBL" id="VFJ61393.1"/>
    </source>
</evidence>
<reference evidence="3" key="1">
    <citation type="submission" date="2019-02" db="EMBL/GenBank/DDBJ databases">
        <authorList>
            <person name="Gruber-Vodicka R. H."/>
            <person name="Seah K. B. B."/>
        </authorList>
    </citation>
    <scope>NUCLEOTIDE SEQUENCE</scope>
    <source>
        <strain evidence="2">BECK_BZ163</strain>
        <strain evidence="3">BECK_BZ164</strain>
        <strain evidence="1">BECK_BZ165</strain>
    </source>
</reference>
<evidence type="ECO:0000313" key="3">
    <source>
        <dbReference type="EMBL" id="VFK13460.1"/>
    </source>
</evidence>
<accession>A0A450W8U1</accession>
<dbReference type="AlphaFoldDB" id="A0A450W8U1"/>
<organism evidence="3">
    <name type="scientific">Candidatus Kentrum sp. FM</name>
    <dbReference type="NCBI Taxonomy" id="2126340"/>
    <lineage>
        <taxon>Bacteria</taxon>
        <taxon>Pseudomonadati</taxon>
        <taxon>Pseudomonadota</taxon>
        <taxon>Gammaproteobacteria</taxon>
        <taxon>Candidatus Kentrum</taxon>
    </lineage>
</organism>
<dbReference type="EMBL" id="CAADEZ010000283">
    <property type="protein sequence ID" value="VFJ61393.1"/>
    <property type="molecule type" value="Genomic_DNA"/>
</dbReference>
<name>A0A450W8U1_9GAMM</name>
<evidence type="ECO:0000313" key="1">
    <source>
        <dbReference type="EMBL" id="VFJ60951.1"/>
    </source>
</evidence>
<protein>
    <submittedName>
        <fullName evidence="3">Uncharacterized protein</fullName>
    </submittedName>
</protein>
<gene>
    <name evidence="2" type="ORF">BECKFM1743A_GA0114220_102835</name>
    <name evidence="3" type="ORF">BECKFM1743B_GA0114221_102815</name>
    <name evidence="1" type="ORF">BECKFM1743C_GA0114222_102845</name>
</gene>
<dbReference type="EMBL" id="CAADFL010000281">
    <property type="protein sequence ID" value="VFK13460.1"/>
    <property type="molecule type" value="Genomic_DNA"/>
</dbReference>
<sequence length="46" mass="5197">MDSKQRQLLGTPQKIIYPNCEAWFIKVIAGKEHTGLRGPGLRGQFI</sequence>
<proteinExistence type="predicted"/>